<proteinExistence type="predicted"/>
<feature type="transmembrane region" description="Helical" evidence="1">
    <location>
        <begin position="94"/>
        <end position="111"/>
    </location>
</feature>
<dbReference type="KEGG" id="chu:CHU_2851"/>
<evidence type="ECO:0000313" key="3">
    <source>
        <dbReference type="Proteomes" id="UP000001822"/>
    </source>
</evidence>
<keyword evidence="1" id="KW-1133">Transmembrane helix</keyword>
<keyword evidence="3" id="KW-1185">Reference proteome</keyword>
<feature type="transmembrane region" description="Helical" evidence="1">
    <location>
        <begin position="12"/>
        <end position="34"/>
    </location>
</feature>
<evidence type="ECO:0000313" key="2">
    <source>
        <dbReference type="EMBL" id="ABG60099.1"/>
    </source>
</evidence>
<name>A0A6N4SUC1_CYTH3</name>
<dbReference type="PROSITE" id="PS51257">
    <property type="entry name" value="PROKAR_LIPOPROTEIN"/>
    <property type="match status" value="1"/>
</dbReference>
<organism evidence="2 3">
    <name type="scientific">Cytophaga hutchinsonii (strain ATCC 33406 / DSM 1761 / CIP 103989 / NBRC 15051 / NCIMB 9469 / D465)</name>
    <dbReference type="NCBI Taxonomy" id="269798"/>
    <lineage>
        <taxon>Bacteria</taxon>
        <taxon>Pseudomonadati</taxon>
        <taxon>Bacteroidota</taxon>
        <taxon>Cytophagia</taxon>
        <taxon>Cytophagales</taxon>
        <taxon>Cytophagaceae</taxon>
        <taxon>Cytophaga</taxon>
    </lineage>
</organism>
<dbReference type="EMBL" id="CP000383">
    <property type="protein sequence ID" value="ABG60099.1"/>
    <property type="molecule type" value="Genomic_DNA"/>
</dbReference>
<keyword evidence="1" id="KW-0812">Transmembrane</keyword>
<gene>
    <name evidence="2" type="ordered locus">CHU_2851</name>
</gene>
<sequence>MRKIIRPTYPKEFSIGLLLLVFIISCFLAQQIFVVSIHDLKENTDVFVGIFLIGLAVVIMVLIMWEEILFPIKLKEVPGGIIFRNRVAKLRTQILMYLFIPAIFGFVYFTYEVNHLRFLLWLLACMVPPILDKIVSGIKNLHDFLQLTDDKIEYKNNEKEGHFNTADIQHIEILTDDKSEAKKMELTFKDGSSVSIDLDEMELDAYYDTIDKFVASHYKHLVKHA</sequence>
<accession>A0A6N4SUC1</accession>
<dbReference type="RefSeq" id="WP_011586209.1">
    <property type="nucleotide sequence ID" value="NC_008255.1"/>
</dbReference>
<protein>
    <submittedName>
        <fullName evidence="2">Possible heavy metal membrane efflux protein</fullName>
    </submittedName>
</protein>
<keyword evidence="1" id="KW-0472">Membrane</keyword>
<evidence type="ECO:0000256" key="1">
    <source>
        <dbReference type="SAM" id="Phobius"/>
    </source>
</evidence>
<feature type="transmembrane region" description="Helical" evidence="1">
    <location>
        <begin position="46"/>
        <end position="65"/>
    </location>
</feature>
<reference evidence="2 3" key="1">
    <citation type="journal article" date="2007" name="Appl. Environ. Microbiol.">
        <title>Genome sequence of the cellulolytic gliding bacterium Cytophaga hutchinsonii.</title>
        <authorList>
            <person name="Xie G."/>
            <person name="Bruce D.C."/>
            <person name="Challacombe J.F."/>
            <person name="Chertkov O."/>
            <person name="Detter J.C."/>
            <person name="Gilna P."/>
            <person name="Han C.S."/>
            <person name="Lucas S."/>
            <person name="Misra M."/>
            <person name="Myers G.L."/>
            <person name="Richardson P."/>
            <person name="Tapia R."/>
            <person name="Thayer N."/>
            <person name="Thompson L.S."/>
            <person name="Brettin T.S."/>
            <person name="Henrissat B."/>
            <person name="Wilson D.B."/>
            <person name="McBride M.J."/>
        </authorList>
    </citation>
    <scope>NUCLEOTIDE SEQUENCE [LARGE SCALE GENOMIC DNA]</scope>
    <source>
        <strain evidence="3">ATCC 33406 / DSM 1761 / CIP 103989 / NBRC 15051 / NCIMB 9469 / D465</strain>
    </source>
</reference>
<dbReference type="Proteomes" id="UP000001822">
    <property type="component" value="Chromosome"/>
</dbReference>
<dbReference type="AlphaFoldDB" id="A0A6N4SUC1"/>